<evidence type="ECO:0000256" key="6">
    <source>
        <dbReference type="SAM" id="MobiDB-lite"/>
    </source>
</evidence>
<dbReference type="GO" id="GO:0043531">
    <property type="term" value="F:ADP binding"/>
    <property type="evidence" value="ECO:0007669"/>
    <property type="project" value="InterPro"/>
</dbReference>
<comment type="similarity">
    <text evidence="1">Belongs to the AfsR/DnrI/RedD regulatory family.</text>
</comment>
<dbReference type="RefSeq" id="WP_285619344.1">
    <property type="nucleotide sequence ID" value="NZ_BSTJ01000002.1"/>
</dbReference>
<dbReference type="PANTHER" id="PTHR35807">
    <property type="entry name" value="TRANSCRIPTIONAL REGULATOR REDD-RELATED"/>
    <property type="match status" value="1"/>
</dbReference>
<dbReference type="InterPro" id="IPR016032">
    <property type="entry name" value="Sig_transdc_resp-reg_C-effctor"/>
</dbReference>
<evidence type="ECO:0000256" key="1">
    <source>
        <dbReference type="ARBA" id="ARBA00005820"/>
    </source>
</evidence>
<dbReference type="SUPFAM" id="SSF52540">
    <property type="entry name" value="P-loop containing nucleoside triphosphate hydrolases"/>
    <property type="match status" value="1"/>
</dbReference>
<dbReference type="Gene3D" id="1.25.40.10">
    <property type="entry name" value="Tetratricopeptide repeat domain"/>
    <property type="match status" value="2"/>
</dbReference>
<feature type="repeat" description="TPR" evidence="5">
    <location>
        <begin position="715"/>
        <end position="748"/>
    </location>
</feature>
<feature type="domain" description="Bacterial transcriptional activator" evidence="8">
    <location>
        <begin position="96"/>
        <end position="236"/>
    </location>
</feature>
<dbReference type="GO" id="GO:0003677">
    <property type="term" value="F:DNA binding"/>
    <property type="evidence" value="ECO:0007669"/>
    <property type="project" value="UniProtKB-KW"/>
</dbReference>
<comment type="caution">
    <text evidence="9">The sequence shown here is derived from an EMBL/GenBank/DDBJ whole genome shotgun (WGS) entry which is preliminary data.</text>
</comment>
<evidence type="ECO:0000259" key="7">
    <source>
        <dbReference type="SMART" id="SM00862"/>
    </source>
</evidence>
<reference evidence="9" key="1">
    <citation type="submission" date="2023-03" db="EMBL/GenBank/DDBJ databases">
        <title>Actinoallomurus iriomotensis NBRC 103681.</title>
        <authorList>
            <person name="Ichikawa N."/>
            <person name="Sato H."/>
            <person name="Tonouchi N."/>
        </authorList>
    </citation>
    <scope>NUCLEOTIDE SEQUENCE</scope>
    <source>
        <strain evidence="9">NBRC 103681</strain>
    </source>
</reference>
<keyword evidence="3" id="KW-0238">DNA-binding</keyword>
<dbReference type="SMART" id="SM01043">
    <property type="entry name" value="BTAD"/>
    <property type="match status" value="1"/>
</dbReference>
<dbReference type="GO" id="GO:0006355">
    <property type="term" value="P:regulation of DNA-templated transcription"/>
    <property type="evidence" value="ECO:0007669"/>
    <property type="project" value="InterPro"/>
</dbReference>
<dbReference type="EMBL" id="BSTJ01000002">
    <property type="protein sequence ID" value="GLY73797.1"/>
    <property type="molecule type" value="Genomic_DNA"/>
</dbReference>
<dbReference type="InterPro" id="IPR019734">
    <property type="entry name" value="TPR_rpt"/>
</dbReference>
<keyword evidence="4" id="KW-0804">Transcription</keyword>
<proteinExistence type="inferred from homology"/>
<evidence type="ECO:0000259" key="8">
    <source>
        <dbReference type="SMART" id="SM01043"/>
    </source>
</evidence>
<dbReference type="Proteomes" id="UP001165135">
    <property type="component" value="Unassembled WGS sequence"/>
</dbReference>
<dbReference type="InterPro" id="IPR001867">
    <property type="entry name" value="OmpR/PhoB-type_DNA-bd"/>
</dbReference>
<name>A0A9W6RGT7_9ACTN</name>
<evidence type="ECO:0000313" key="10">
    <source>
        <dbReference type="Proteomes" id="UP001165135"/>
    </source>
</evidence>
<dbReference type="InterPro" id="IPR051677">
    <property type="entry name" value="AfsR-DnrI-RedD_regulator"/>
</dbReference>
<dbReference type="Gene3D" id="1.10.10.10">
    <property type="entry name" value="Winged helix-like DNA-binding domain superfamily/Winged helix DNA-binding domain"/>
    <property type="match status" value="1"/>
</dbReference>
<dbReference type="SUPFAM" id="SSF46894">
    <property type="entry name" value="C-terminal effector domain of the bipartite response regulators"/>
    <property type="match status" value="1"/>
</dbReference>
<dbReference type="InterPro" id="IPR036388">
    <property type="entry name" value="WH-like_DNA-bd_sf"/>
</dbReference>
<evidence type="ECO:0000313" key="9">
    <source>
        <dbReference type="EMBL" id="GLY73797.1"/>
    </source>
</evidence>
<evidence type="ECO:0000256" key="2">
    <source>
        <dbReference type="ARBA" id="ARBA00023015"/>
    </source>
</evidence>
<dbReference type="SMART" id="SM00862">
    <property type="entry name" value="Trans_reg_C"/>
    <property type="match status" value="1"/>
</dbReference>
<dbReference type="Pfam" id="PF03704">
    <property type="entry name" value="BTAD"/>
    <property type="match status" value="1"/>
</dbReference>
<evidence type="ECO:0000256" key="3">
    <source>
        <dbReference type="ARBA" id="ARBA00023125"/>
    </source>
</evidence>
<feature type="domain" description="OmpR/PhoB-type" evidence="7">
    <location>
        <begin position="16"/>
        <end position="89"/>
    </location>
</feature>
<organism evidence="9 10">
    <name type="scientific">Actinoallomurus iriomotensis</name>
    <dbReference type="NCBI Taxonomy" id="478107"/>
    <lineage>
        <taxon>Bacteria</taxon>
        <taxon>Bacillati</taxon>
        <taxon>Actinomycetota</taxon>
        <taxon>Actinomycetes</taxon>
        <taxon>Streptosporangiales</taxon>
        <taxon>Thermomonosporaceae</taxon>
        <taxon>Actinoallomurus</taxon>
    </lineage>
</organism>
<keyword evidence="5" id="KW-0802">TPR repeat</keyword>
<dbReference type="Gene3D" id="3.40.50.300">
    <property type="entry name" value="P-loop containing nucleotide triphosphate hydrolases"/>
    <property type="match status" value="1"/>
</dbReference>
<dbReference type="InterPro" id="IPR027417">
    <property type="entry name" value="P-loop_NTPase"/>
</dbReference>
<gene>
    <name evidence="9" type="ORF">Airi01_020640</name>
</gene>
<protein>
    <submittedName>
        <fullName evidence="9">SARP family transcriptional regulator</fullName>
    </submittedName>
</protein>
<dbReference type="AlphaFoldDB" id="A0A9W6RGT7"/>
<sequence>MRIRLLGTTELLSADATPLHVGGTRRRAALAALALDLGHLVPVDRLADIVWDGAPPRQARAALQGHVAALRRILPAGLLLETHGSAYRLTGEPDLVDSHRFERLVARASAAGVDAPDLFDQALRLWRGPALADLAAGEFFGAQAERLNAIRLHALESWAEIEIQRDSGGRLIPLLHTAAQENPLRESLLAALMRCLHQEDRRSAALGVYHRTRERLRRELGVRPGPELRAAFDQVLEASRRPATPTGSGRTADVPTAAAERPAPRLLPREPRVFVGRVEERDWLDQICGAANDAPLAVVTGPAGVGKTTLALQWAYAAAEQFPDGRLFADLHGFDGIGPEDPAAVLARFLLALGVPEAEIPQRDGERTGLFRALTRTLRMLIVLDNAVDADTVRRLLPDGRRCATLVTSRNAMLDLAVTDAGALRALPAFSPGEAAALLEKCVGERVAEEPEPAARLAELCDHLPLALRVCAARLAVRPDRRLADLVAELTDERTRLDEIDQDRDTGLTAALNLTRAQLPDTERTLVTLLGLHPGTSVDPHAAAALLSSSLPEAREALDGLAAWHMVTESHPGQYTRQDLVVLYCQGLAAEEFTAGERAAARLRLLEYYQEATARATLKVPVYRMLVSHPARPPSGGAPDPADGAAALTWFHGVEPVVRALILEGLREGRHREVWRLSENVQALYYHAPSLSRWPEVAAAAYDAARAAGDRATETRAVGSLGTALAERGRPREAVEHLTRAIELAQRDGDPRLLVNGHVRLGLGLLKLGTAARQAYEAFARALSLAETLGEAEIRVVLHHHAGRALRDAGDLPGALAQIDAALSIAAGLTADNRTFPLFTRAEVLWRLRRGEEAAESARAALRLLTGYRRPDTEADCRELLAMILRDLGQTEAAQVEAVRATRLRTGASLHG</sequence>
<keyword evidence="2" id="KW-0805">Transcription regulation</keyword>
<dbReference type="PANTHER" id="PTHR35807:SF1">
    <property type="entry name" value="TRANSCRIPTIONAL REGULATOR REDD"/>
    <property type="match status" value="1"/>
</dbReference>
<dbReference type="InterPro" id="IPR005158">
    <property type="entry name" value="BTAD"/>
</dbReference>
<dbReference type="InterPro" id="IPR011990">
    <property type="entry name" value="TPR-like_helical_dom_sf"/>
</dbReference>
<feature type="region of interest" description="Disordered" evidence="6">
    <location>
        <begin position="237"/>
        <end position="258"/>
    </location>
</feature>
<dbReference type="PROSITE" id="PS50005">
    <property type="entry name" value="TPR"/>
    <property type="match status" value="1"/>
</dbReference>
<dbReference type="CDD" id="cd15831">
    <property type="entry name" value="BTAD"/>
    <property type="match status" value="1"/>
</dbReference>
<evidence type="ECO:0000256" key="5">
    <source>
        <dbReference type="PROSITE-ProRule" id="PRU00339"/>
    </source>
</evidence>
<dbReference type="InterPro" id="IPR042197">
    <property type="entry name" value="Apaf_helical"/>
</dbReference>
<dbReference type="PRINTS" id="PR00364">
    <property type="entry name" value="DISEASERSIST"/>
</dbReference>
<dbReference type="SMART" id="SM00028">
    <property type="entry name" value="TPR"/>
    <property type="match status" value="4"/>
</dbReference>
<dbReference type="GO" id="GO:0000160">
    <property type="term" value="P:phosphorelay signal transduction system"/>
    <property type="evidence" value="ECO:0007669"/>
    <property type="project" value="InterPro"/>
</dbReference>
<accession>A0A9W6RGT7</accession>
<evidence type="ECO:0000256" key="4">
    <source>
        <dbReference type="ARBA" id="ARBA00023163"/>
    </source>
</evidence>
<dbReference type="Gene3D" id="1.10.8.430">
    <property type="entry name" value="Helical domain of apoptotic protease-activating factors"/>
    <property type="match status" value="1"/>
</dbReference>
<dbReference type="SUPFAM" id="SSF48452">
    <property type="entry name" value="TPR-like"/>
    <property type="match status" value="2"/>
</dbReference>